<protein>
    <submittedName>
        <fullName evidence="2">12991_t:CDS:1</fullName>
    </submittedName>
</protein>
<dbReference type="InterPro" id="IPR002504">
    <property type="entry name" value="NADK"/>
</dbReference>
<name>A0A9W4WVR9_9GLOM</name>
<reference evidence="2" key="1">
    <citation type="submission" date="2022-08" db="EMBL/GenBank/DDBJ databases">
        <authorList>
            <person name="Kallberg Y."/>
            <person name="Tangrot J."/>
            <person name="Rosling A."/>
        </authorList>
    </citation>
    <scope>NUCLEOTIDE SEQUENCE</scope>
    <source>
        <strain evidence="2">Wild A</strain>
    </source>
</reference>
<dbReference type="Gene3D" id="3.40.50.10330">
    <property type="entry name" value="Probable inorganic polyphosphate/atp-NAD kinase, domain 1"/>
    <property type="match status" value="1"/>
</dbReference>
<comment type="similarity">
    <text evidence="1">Belongs to the NAD kinase family.</text>
</comment>
<evidence type="ECO:0000313" key="3">
    <source>
        <dbReference type="Proteomes" id="UP001153678"/>
    </source>
</evidence>
<dbReference type="Proteomes" id="UP001153678">
    <property type="component" value="Unassembled WGS sequence"/>
</dbReference>
<dbReference type="SUPFAM" id="SSF111331">
    <property type="entry name" value="NAD kinase/diacylglycerol kinase-like"/>
    <property type="match status" value="1"/>
</dbReference>
<comment type="caution">
    <text evidence="2">The sequence shown here is derived from an EMBL/GenBank/DDBJ whole genome shotgun (WGS) entry which is preliminary data.</text>
</comment>
<evidence type="ECO:0000256" key="1">
    <source>
        <dbReference type="ARBA" id="ARBA00010995"/>
    </source>
</evidence>
<dbReference type="InterPro" id="IPR016064">
    <property type="entry name" value="NAD/diacylglycerol_kinase_sf"/>
</dbReference>
<gene>
    <name evidence="2" type="ORF">FWILDA_LOCUS2977</name>
</gene>
<dbReference type="AlphaFoldDB" id="A0A9W4WVR9"/>
<accession>A0A9W4WVR9</accession>
<dbReference type="GO" id="GO:0006741">
    <property type="term" value="P:NADP+ biosynthetic process"/>
    <property type="evidence" value="ECO:0007669"/>
    <property type="project" value="InterPro"/>
</dbReference>
<evidence type="ECO:0000313" key="2">
    <source>
        <dbReference type="EMBL" id="CAI2167246.1"/>
    </source>
</evidence>
<dbReference type="SUPFAM" id="SSF54277">
    <property type="entry name" value="CAD &amp; PB1 domains"/>
    <property type="match status" value="1"/>
</dbReference>
<dbReference type="InterPro" id="IPR017438">
    <property type="entry name" value="ATP-NAD_kinase_N"/>
</dbReference>
<keyword evidence="3" id="KW-1185">Reference proteome</keyword>
<sequence>MADHLSRLNLKLTFRGETIYVTIKENELNFDKVKYHFKKGFDTFDSEKCKIEWKDQDNDWVTWKRDDEYLNNILKNVAKDNQNILKFQAIVFDLPETINVQDSLSIKSLIKRYIHMLDEARDAAEQIVQLDIIRHIMIITKPEQKLANYTREVTTWLIESYHKIHVYVDRNFVNVFEMIADREEYKRQLHFWNATDVKFDNIDLMITLGGDGTILYSSWMFQSDMPPLLSFHLGSLGFLTVFDFNNHRRVLRNVIDGGGVHVNVRSRLKCSIYRNHKKGNESNIDGVNCQEISKSPEIFQVLNDLCIDRGDAGNMLEILLVGYLIMLISRTNQIIK</sequence>
<dbReference type="EMBL" id="CAMKVN010000373">
    <property type="protein sequence ID" value="CAI2167246.1"/>
    <property type="molecule type" value="Genomic_DNA"/>
</dbReference>
<dbReference type="OrthoDB" id="24581at2759"/>
<dbReference type="Gene3D" id="3.10.20.90">
    <property type="entry name" value="Phosphatidylinositol 3-kinase Catalytic Subunit, Chain A, domain 1"/>
    <property type="match status" value="1"/>
</dbReference>
<organism evidence="2 3">
    <name type="scientific">Funneliformis geosporum</name>
    <dbReference type="NCBI Taxonomy" id="1117311"/>
    <lineage>
        <taxon>Eukaryota</taxon>
        <taxon>Fungi</taxon>
        <taxon>Fungi incertae sedis</taxon>
        <taxon>Mucoromycota</taxon>
        <taxon>Glomeromycotina</taxon>
        <taxon>Glomeromycetes</taxon>
        <taxon>Glomerales</taxon>
        <taxon>Glomeraceae</taxon>
        <taxon>Funneliformis</taxon>
    </lineage>
</organism>
<dbReference type="PANTHER" id="PTHR20275:SF0">
    <property type="entry name" value="NAD KINASE"/>
    <property type="match status" value="1"/>
</dbReference>
<dbReference type="GO" id="GO:0003951">
    <property type="term" value="F:NAD+ kinase activity"/>
    <property type="evidence" value="ECO:0007669"/>
    <property type="project" value="InterPro"/>
</dbReference>
<dbReference type="Pfam" id="PF01513">
    <property type="entry name" value="NAD_kinase"/>
    <property type="match status" value="1"/>
</dbReference>
<dbReference type="PANTHER" id="PTHR20275">
    <property type="entry name" value="NAD KINASE"/>
    <property type="match status" value="1"/>
</dbReference>
<proteinExistence type="inferred from homology"/>